<keyword evidence="3" id="KW-1185">Reference proteome</keyword>
<organism evidence="2 3">
    <name type="scientific">Mycena rosella</name>
    <name type="common">Pink bonnet</name>
    <name type="synonym">Agaricus rosellus</name>
    <dbReference type="NCBI Taxonomy" id="1033263"/>
    <lineage>
        <taxon>Eukaryota</taxon>
        <taxon>Fungi</taxon>
        <taxon>Dikarya</taxon>
        <taxon>Basidiomycota</taxon>
        <taxon>Agaricomycotina</taxon>
        <taxon>Agaricomycetes</taxon>
        <taxon>Agaricomycetidae</taxon>
        <taxon>Agaricales</taxon>
        <taxon>Marasmiineae</taxon>
        <taxon>Mycenaceae</taxon>
        <taxon>Mycena</taxon>
    </lineage>
</organism>
<accession>A0AAD7GAP1</accession>
<dbReference type="Proteomes" id="UP001221757">
    <property type="component" value="Unassembled WGS sequence"/>
</dbReference>
<sequence length="382" mass="41844">MDALGNRRFVATNGDRLLDRFFIPQGGLSKFLHENLRFKTFLLVSAIFTDAYMENTIESMTPAQHAEARRRVRDVVRHMFFAVQIRQNKFRVSYSLTPVLSEAAWMFHVVLALIHVVEFEGDHVIISTPDTPSKEWPTERKVASAQAKFLLRAGLATHLASHRRGDPSFLDYPECDIGDWVSKAFARCTLPSQFRAIPVVERSFEDFVVPDNEGPWCKPESFRATHEAAQAAHAVDMAAIAATVAAAQTAQGYDGVFGSDKDRGGVRGRRRSQRILAAQLVAGNTDALGGWIGAKRLSSPGSRLDRGEGIAADRGALMHMWRVQDARAGSPSLSGSVVVKVDTGVGMVGIKPETVKRPPSSSRSMPSLVAGSSFSFDSELSD</sequence>
<proteinExistence type="predicted"/>
<name>A0AAD7GAP1_MYCRO</name>
<comment type="caution">
    <text evidence="2">The sequence shown here is derived from an EMBL/GenBank/DDBJ whole genome shotgun (WGS) entry which is preliminary data.</text>
</comment>
<evidence type="ECO:0000313" key="2">
    <source>
        <dbReference type="EMBL" id="KAJ7683859.1"/>
    </source>
</evidence>
<feature type="region of interest" description="Disordered" evidence="1">
    <location>
        <begin position="351"/>
        <end position="382"/>
    </location>
</feature>
<gene>
    <name evidence="2" type="ORF">B0H17DRAFT_1204847</name>
</gene>
<evidence type="ECO:0000256" key="1">
    <source>
        <dbReference type="SAM" id="MobiDB-lite"/>
    </source>
</evidence>
<dbReference type="EMBL" id="JARKIE010000104">
    <property type="protein sequence ID" value="KAJ7683859.1"/>
    <property type="molecule type" value="Genomic_DNA"/>
</dbReference>
<evidence type="ECO:0000313" key="3">
    <source>
        <dbReference type="Proteomes" id="UP001221757"/>
    </source>
</evidence>
<dbReference type="AlphaFoldDB" id="A0AAD7GAP1"/>
<reference evidence="2" key="1">
    <citation type="submission" date="2023-03" db="EMBL/GenBank/DDBJ databases">
        <title>Massive genome expansion in bonnet fungi (Mycena s.s.) driven by repeated elements and novel gene families across ecological guilds.</title>
        <authorList>
            <consortium name="Lawrence Berkeley National Laboratory"/>
            <person name="Harder C.B."/>
            <person name="Miyauchi S."/>
            <person name="Viragh M."/>
            <person name="Kuo A."/>
            <person name="Thoen E."/>
            <person name="Andreopoulos B."/>
            <person name="Lu D."/>
            <person name="Skrede I."/>
            <person name="Drula E."/>
            <person name="Henrissat B."/>
            <person name="Morin E."/>
            <person name="Kohler A."/>
            <person name="Barry K."/>
            <person name="LaButti K."/>
            <person name="Morin E."/>
            <person name="Salamov A."/>
            <person name="Lipzen A."/>
            <person name="Mereny Z."/>
            <person name="Hegedus B."/>
            <person name="Baldrian P."/>
            <person name="Stursova M."/>
            <person name="Weitz H."/>
            <person name="Taylor A."/>
            <person name="Grigoriev I.V."/>
            <person name="Nagy L.G."/>
            <person name="Martin F."/>
            <person name="Kauserud H."/>
        </authorList>
    </citation>
    <scope>NUCLEOTIDE SEQUENCE</scope>
    <source>
        <strain evidence="2">CBHHK067</strain>
    </source>
</reference>
<feature type="compositionally biased region" description="Polar residues" evidence="1">
    <location>
        <begin position="370"/>
        <end position="382"/>
    </location>
</feature>
<feature type="compositionally biased region" description="Low complexity" evidence="1">
    <location>
        <begin position="357"/>
        <end position="367"/>
    </location>
</feature>
<protein>
    <submittedName>
        <fullName evidence="2">Uncharacterized protein</fullName>
    </submittedName>
</protein>